<evidence type="ECO:0000313" key="3">
    <source>
        <dbReference type="EMBL" id="MBW4331982.1"/>
    </source>
</evidence>
<evidence type="ECO:0000313" key="4">
    <source>
        <dbReference type="Proteomes" id="UP001197214"/>
    </source>
</evidence>
<dbReference type="EMBL" id="JAHWZX010000016">
    <property type="protein sequence ID" value="MBW4331982.1"/>
    <property type="molecule type" value="Genomic_DNA"/>
</dbReference>
<gene>
    <name evidence="3" type="ORF">KY084_14010</name>
</gene>
<dbReference type="InterPro" id="IPR008207">
    <property type="entry name" value="Sig_transdc_His_kin_Hpt_dom"/>
</dbReference>
<protein>
    <submittedName>
        <fullName evidence="3">Hpt domain-containing protein</fullName>
    </submittedName>
</protein>
<proteinExistence type="predicted"/>
<comment type="caution">
    <text evidence="3">The sequence shown here is derived from an EMBL/GenBank/DDBJ whole genome shotgun (WGS) entry which is preliminary data.</text>
</comment>
<feature type="modified residue" description="Phosphohistidine" evidence="1">
    <location>
        <position position="52"/>
    </location>
</feature>
<name>A0ABS6XP60_9SPHN</name>
<organism evidence="3 4">
    <name type="scientific">Stakelama flava</name>
    <dbReference type="NCBI Taxonomy" id="2860338"/>
    <lineage>
        <taxon>Bacteria</taxon>
        <taxon>Pseudomonadati</taxon>
        <taxon>Pseudomonadota</taxon>
        <taxon>Alphaproteobacteria</taxon>
        <taxon>Sphingomonadales</taxon>
        <taxon>Sphingomonadaceae</taxon>
        <taxon>Stakelama</taxon>
    </lineage>
</organism>
<evidence type="ECO:0000256" key="1">
    <source>
        <dbReference type="PROSITE-ProRule" id="PRU00110"/>
    </source>
</evidence>
<keyword evidence="1" id="KW-0597">Phosphoprotein</keyword>
<reference evidence="3 4" key="1">
    <citation type="submission" date="2021-07" db="EMBL/GenBank/DDBJ databases">
        <title>Stakelama flava sp. nov., a novel endophytic bacterium isolated from branch of Kandelia candel.</title>
        <authorList>
            <person name="Tuo L."/>
        </authorList>
    </citation>
    <scope>NUCLEOTIDE SEQUENCE [LARGE SCALE GENOMIC DNA]</scope>
    <source>
        <strain evidence="3 4">CBK3Z-3</strain>
    </source>
</reference>
<dbReference type="Pfam" id="PF01627">
    <property type="entry name" value="Hpt"/>
    <property type="match status" value="1"/>
</dbReference>
<accession>A0ABS6XP60</accession>
<keyword evidence="4" id="KW-1185">Reference proteome</keyword>
<dbReference type="PROSITE" id="PS50894">
    <property type="entry name" value="HPT"/>
    <property type="match status" value="1"/>
</dbReference>
<feature type="domain" description="HPt" evidence="2">
    <location>
        <begin position="6"/>
        <end position="113"/>
    </location>
</feature>
<sequence>MTTSAPSPALARIAQRFAARLPERIDAIDAAIDTLSTGAASETPGDLERMLHDMAGTAPILGYEVLGTMARRGEDMIAARRSSAGNANHESTQALLDQLRQLRLEAQRQMDERA</sequence>
<evidence type="ECO:0000259" key="2">
    <source>
        <dbReference type="PROSITE" id="PS50894"/>
    </source>
</evidence>
<dbReference type="RefSeq" id="WP_219239109.1">
    <property type="nucleotide sequence ID" value="NZ_JAHWZX010000016.1"/>
</dbReference>
<dbReference type="Proteomes" id="UP001197214">
    <property type="component" value="Unassembled WGS sequence"/>
</dbReference>